<dbReference type="InterPro" id="IPR013099">
    <property type="entry name" value="K_chnl_dom"/>
</dbReference>
<accession>F6B955</accession>
<feature type="transmembrane region" description="Helical" evidence="1">
    <location>
        <begin position="94"/>
        <end position="117"/>
    </location>
</feature>
<feature type="transmembrane region" description="Helical" evidence="1">
    <location>
        <begin position="196"/>
        <end position="223"/>
    </location>
</feature>
<keyword evidence="4" id="KW-1185">Reference proteome</keyword>
<dbReference type="KEGG" id="dca:Desca_1986"/>
<feature type="transmembrane region" description="Helical" evidence="1">
    <location>
        <begin position="129"/>
        <end position="153"/>
    </location>
</feature>
<dbReference type="Pfam" id="PF07885">
    <property type="entry name" value="Ion_trans_2"/>
    <property type="match status" value="1"/>
</dbReference>
<feature type="domain" description="Potassium channel" evidence="2">
    <location>
        <begin position="161"/>
        <end position="224"/>
    </location>
</feature>
<protein>
    <submittedName>
        <fullName evidence="3">Ion transport 2 domain protein</fullName>
    </submittedName>
</protein>
<dbReference type="HOGENOM" id="CLU_081234_0_0_9"/>
<dbReference type="eggNOG" id="ENOG502ZDHZ">
    <property type="taxonomic scope" value="Bacteria"/>
</dbReference>
<evidence type="ECO:0000259" key="2">
    <source>
        <dbReference type="Pfam" id="PF07885"/>
    </source>
</evidence>
<name>F6B955_DESCC</name>
<evidence type="ECO:0000313" key="4">
    <source>
        <dbReference type="Proteomes" id="UP000009226"/>
    </source>
</evidence>
<keyword evidence="1" id="KW-1133">Transmembrane helix</keyword>
<keyword evidence="1" id="KW-0812">Transmembrane</keyword>
<dbReference type="STRING" id="868595.Desca_1986"/>
<dbReference type="SUPFAM" id="SSF81324">
    <property type="entry name" value="Voltage-gated potassium channels"/>
    <property type="match status" value="1"/>
</dbReference>
<dbReference type="AlphaFoldDB" id="F6B955"/>
<dbReference type="RefSeq" id="WP_013810486.1">
    <property type="nucleotide sequence ID" value="NC_015565.1"/>
</dbReference>
<dbReference type="Gene3D" id="1.10.287.70">
    <property type="match status" value="1"/>
</dbReference>
<organism evidence="3 4">
    <name type="scientific">Desulfotomaculum nigrificans (strain DSM 14880 / VKM B-2319 / CO-1-SRB)</name>
    <name type="common">Desulfotomaculum carboxydivorans</name>
    <dbReference type="NCBI Taxonomy" id="868595"/>
    <lineage>
        <taxon>Bacteria</taxon>
        <taxon>Bacillati</taxon>
        <taxon>Bacillota</taxon>
        <taxon>Clostridia</taxon>
        <taxon>Eubacteriales</taxon>
        <taxon>Desulfotomaculaceae</taxon>
        <taxon>Desulfotomaculum</taxon>
    </lineage>
</organism>
<feature type="transmembrane region" description="Helical" evidence="1">
    <location>
        <begin position="63"/>
        <end position="82"/>
    </location>
</feature>
<evidence type="ECO:0000256" key="1">
    <source>
        <dbReference type="SAM" id="Phobius"/>
    </source>
</evidence>
<reference evidence="3" key="1">
    <citation type="submission" date="2011-05" db="EMBL/GenBank/DDBJ databases">
        <title>Complete sequence of Desulfotomaculum carboxydivorans CO-1-SRB.</title>
        <authorList>
            <consortium name="US DOE Joint Genome Institute"/>
            <person name="Lucas S."/>
            <person name="Han J."/>
            <person name="Lapidus A."/>
            <person name="Cheng J.-F."/>
            <person name="Goodwin L."/>
            <person name="Pitluck S."/>
            <person name="Peters L."/>
            <person name="Mikhailova N."/>
            <person name="Lu M."/>
            <person name="Han C."/>
            <person name="Tapia R."/>
            <person name="Land M."/>
            <person name="Hauser L."/>
            <person name="Kyrpides N."/>
            <person name="Ivanova N."/>
            <person name="Pagani I."/>
            <person name="Stams A."/>
            <person name="Plugge C."/>
            <person name="Muyzer G."/>
            <person name="Kuever J."/>
            <person name="Parshina S."/>
            <person name="Ivanova A."/>
            <person name="Nazina T."/>
            <person name="Woyke T."/>
        </authorList>
    </citation>
    <scope>NUCLEOTIDE SEQUENCE [LARGE SCALE GENOMIC DNA]</scope>
    <source>
        <strain evidence="3">CO-1-SRB</strain>
    </source>
</reference>
<gene>
    <name evidence="3" type="ordered locus">Desca_1986</name>
</gene>
<dbReference type="EMBL" id="CP002736">
    <property type="protein sequence ID" value="AEF94827.1"/>
    <property type="molecule type" value="Genomic_DNA"/>
</dbReference>
<proteinExistence type="predicted"/>
<evidence type="ECO:0000313" key="3">
    <source>
        <dbReference type="EMBL" id="AEF94827.1"/>
    </source>
</evidence>
<dbReference type="Proteomes" id="UP000009226">
    <property type="component" value="Chromosome"/>
</dbReference>
<keyword evidence="1" id="KW-0472">Membrane</keyword>
<feature type="transmembrane region" description="Helical" evidence="1">
    <location>
        <begin position="174"/>
        <end position="190"/>
    </location>
</feature>
<sequence>MAGLFHLLHSLAIILALLGTVLLLVHSFGPVNRQQPGKPPVNVVNTIIFITHRLLLDHVVESTFFRIAVYSVMVPFLYIFILQDLIPGLLVEGIMLAGLVLSFYQICRGIAFCLLSPGVVFTGRSSSRFFPVLMIVSWLLIIIFNLYTLILLVSHIDPCSFIDSSGPVTEPLRLLYFTVITFTGVGYGDITPRGNLAVFIAIIVSLAGFLYSALFIGGILAAFTKYHGKSG</sequence>